<feature type="domain" description="Thioesterase TesA-like" evidence="3">
    <location>
        <begin position="23"/>
        <end position="241"/>
    </location>
</feature>
<dbReference type="RefSeq" id="WP_144322649.1">
    <property type="nucleotide sequence ID" value="NZ_CP040916.1"/>
</dbReference>
<evidence type="ECO:0000313" key="4">
    <source>
        <dbReference type="EMBL" id="QDQ15445.1"/>
    </source>
</evidence>
<dbReference type="Pfam" id="PF00975">
    <property type="entry name" value="Thioesterase"/>
    <property type="match status" value="1"/>
</dbReference>
<gene>
    <name evidence="4" type="ORF">FH965_36820</name>
</gene>
<evidence type="ECO:0000256" key="1">
    <source>
        <dbReference type="ARBA" id="ARBA00007169"/>
    </source>
</evidence>
<dbReference type="PANTHER" id="PTHR11487">
    <property type="entry name" value="THIOESTERASE"/>
    <property type="match status" value="1"/>
</dbReference>
<dbReference type="Gene3D" id="3.40.50.1820">
    <property type="entry name" value="alpha/beta hydrolase"/>
    <property type="match status" value="1"/>
</dbReference>
<protein>
    <submittedName>
        <fullName evidence="4">Thioesterase</fullName>
    </submittedName>
</protein>
<comment type="similarity">
    <text evidence="1">Belongs to the thioesterase family.</text>
</comment>
<evidence type="ECO:0000259" key="3">
    <source>
        <dbReference type="SMART" id="SM00824"/>
    </source>
</evidence>
<name>A0A516RIJ1_STRST</name>
<reference evidence="4 5" key="1">
    <citation type="journal article" date="2019" name="J. Ind. Microbiol. Biotechnol.">
        <title>The complete genomic sequence of Streptomyces spectabilis NRRL-2792 and identification of secondary metabolite biosynthetic gene clusters.</title>
        <authorList>
            <person name="Sinha A."/>
            <person name="Phillips-Salemka S."/>
            <person name="Niraula T.A."/>
            <person name="Short K.A."/>
            <person name="Niraula N.P."/>
        </authorList>
    </citation>
    <scope>NUCLEOTIDE SEQUENCE [LARGE SCALE GENOMIC DNA]</scope>
    <source>
        <strain evidence="4 5">NRRL 2792</strain>
    </source>
</reference>
<sequence>MTTADALLPFWDDRLPGARATMFCLPHSGGGASAYREWVRASTTLDVQPVQLPGREHLIGTPGIERMPELASLIGGLMVERAPQPFVLFGHSMGGAIAAEAAAWLERGGHPAPALLVISARPPVNQARPGPGESEDEWLLRRVLAMGGTPAEVLAEPELRELILETFRADTRLLQDYVPQFGRLSLPLLALGGTEDDVTESRLAAWQDHFTAPIRIRMYPGGHFYLRQHRDAVLAAVEEALTDTPAGKETLHDA</sequence>
<dbReference type="InterPro" id="IPR001031">
    <property type="entry name" value="Thioesterase"/>
</dbReference>
<dbReference type="EMBL" id="CP040916">
    <property type="protein sequence ID" value="QDQ15445.1"/>
    <property type="molecule type" value="Genomic_DNA"/>
</dbReference>
<dbReference type="InterPro" id="IPR020802">
    <property type="entry name" value="TesA-like"/>
</dbReference>
<organism evidence="4 5">
    <name type="scientific">Streptomyces spectabilis</name>
    <dbReference type="NCBI Taxonomy" id="68270"/>
    <lineage>
        <taxon>Bacteria</taxon>
        <taxon>Bacillati</taxon>
        <taxon>Actinomycetota</taxon>
        <taxon>Actinomycetes</taxon>
        <taxon>Kitasatosporales</taxon>
        <taxon>Streptomycetaceae</taxon>
        <taxon>Streptomyces</taxon>
    </lineage>
</organism>
<dbReference type="InterPro" id="IPR012223">
    <property type="entry name" value="TEII"/>
</dbReference>
<dbReference type="SMART" id="SM00824">
    <property type="entry name" value="PKS_TE"/>
    <property type="match status" value="1"/>
</dbReference>
<keyword evidence="2" id="KW-0378">Hydrolase</keyword>
<dbReference type="PANTHER" id="PTHR11487:SF0">
    <property type="entry name" value="S-ACYL FATTY ACID SYNTHASE THIOESTERASE, MEDIUM CHAIN"/>
    <property type="match status" value="1"/>
</dbReference>
<dbReference type="Proteomes" id="UP000316806">
    <property type="component" value="Chromosome"/>
</dbReference>
<dbReference type="GO" id="GO:0016787">
    <property type="term" value="F:hydrolase activity"/>
    <property type="evidence" value="ECO:0007669"/>
    <property type="project" value="UniProtKB-KW"/>
</dbReference>
<dbReference type="AlphaFoldDB" id="A0A516RIJ1"/>
<evidence type="ECO:0000256" key="2">
    <source>
        <dbReference type="ARBA" id="ARBA00022801"/>
    </source>
</evidence>
<dbReference type="InterPro" id="IPR029058">
    <property type="entry name" value="AB_hydrolase_fold"/>
</dbReference>
<accession>A0A516RIJ1</accession>
<proteinExistence type="inferred from homology"/>
<dbReference type="GO" id="GO:0008610">
    <property type="term" value="P:lipid biosynthetic process"/>
    <property type="evidence" value="ECO:0007669"/>
    <property type="project" value="TreeGrafter"/>
</dbReference>
<evidence type="ECO:0000313" key="5">
    <source>
        <dbReference type="Proteomes" id="UP000316806"/>
    </source>
</evidence>
<dbReference type="SUPFAM" id="SSF53474">
    <property type="entry name" value="alpha/beta-Hydrolases"/>
    <property type="match status" value="1"/>
</dbReference>